<dbReference type="PANTHER" id="PTHR44757">
    <property type="entry name" value="DIGUANYLATE CYCLASE DGCP"/>
    <property type="match status" value="1"/>
</dbReference>
<protein>
    <recommendedName>
        <fullName evidence="2">PAS domain-containing protein</fullName>
    </recommendedName>
</protein>
<dbReference type="Pfam" id="PF08448">
    <property type="entry name" value="PAS_4"/>
    <property type="match status" value="1"/>
</dbReference>
<dbReference type="NCBIfam" id="TIGR00229">
    <property type="entry name" value="sensory_box"/>
    <property type="match status" value="2"/>
</dbReference>
<comment type="caution">
    <text evidence="3">The sequence shown here is derived from an EMBL/GenBank/DDBJ whole genome shotgun (WGS) entry which is preliminary data.</text>
</comment>
<feature type="domain" description="PAS" evidence="2">
    <location>
        <begin position="305"/>
        <end position="357"/>
    </location>
</feature>
<dbReference type="SUPFAM" id="SSF55785">
    <property type="entry name" value="PYP-like sensor domain (PAS domain)"/>
    <property type="match status" value="2"/>
</dbReference>
<dbReference type="InterPro" id="IPR035965">
    <property type="entry name" value="PAS-like_dom_sf"/>
</dbReference>
<dbReference type="OrthoDB" id="7053013at2"/>
<dbReference type="InterPro" id="IPR052155">
    <property type="entry name" value="Biofilm_reg_signaling"/>
</dbReference>
<dbReference type="InterPro" id="IPR000014">
    <property type="entry name" value="PAS"/>
</dbReference>
<sequence length="424" mass="48459">MAGKDEIQSSLDLDGMTIVAVSQDVHFADLKEIVRRFDIDVRFFEVDNYEAVLAWVSDGPADAGLVNRSLDKSLLSDFSVSKSSVIFNPAEIRIALSPLNDQLENAKRIQRIDYHITRLKADRGSIYYKLQERWFGNDNTAELPSWVLGVFGFILVITLFLLIGFVVLKRQVERQTAKIRQLNERFRAFMKHLPGIAYMKNSDGRFIFVNSTWERTNQLTERDVVGKMPADIWPDRKVDAFQYEEQHALDQQKLIETIKSQPWDERYWQLFCFPVEDAAGDEKMLGAIELDVTDQKRIENEMTALQRQQQLLLESAGDGIFGLSGVGRCTFINSSALSVLGYERDEVIGSRLHDLIQHSRIDGVSYPEQQSPIYHAYREGKSSRVGGEVFWHAEGRPVAVEYSAYPIADKDYSGAVVVFREQKK</sequence>
<dbReference type="EMBL" id="MPRJ01000028">
    <property type="protein sequence ID" value="OOZ36728.1"/>
    <property type="molecule type" value="Genomic_DNA"/>
</dbReference>
<keyword evidence="1" id="KW-0472">Membrane</keyword>
<dbReference type="PANTHER" id="PTHR44757:SF2">
    <property type="entry name" value="BIOFILM ARCHITECTURE MAINTENANCE PROTEIN MBAA"/>
    <property type="match status" value="1"/>
</dbReference>
<keyword evidence="1" id="KW-0812">Transmembrane</keyword>
<dbReference type="Proteomes" id="UP000190896">
    <property type="component" value="Unassembled WGS sequence"/>
</dbReference>
<organism evidence="3 4">
    <name type="scientific">Solemya velesiana gill symbiont</name>
    <dbReference type="NCBI Taxonomy" id="1918948"/>
    <lineage>
        <taxon>Bacteria</taxon>
        <taxon>Pseudomonadati</taxon>
        <taxon>Pseudomonadota</taxon>
        <taxon>Gammaproteobacteria</taxon>
        <taxon>sulfur-oxidizing symbionts</taxon>
    </lineage>
</organism>
<proteinExistence type="predicted"/>
<dbReference type="RefSeq" id="WP_078486694.1">
    <property type="nucleotide sequence ID" value="NZ_MPRJ01000028.1"/>
</dbReference>
<dbReference type="InterPro" id="IPR013656">
    <property type="entry name" value="PAS_4"/>
</dbReference>
<dbReference type="CDD" id="cd00130">
    <property type="entry name" value="PAS"/>
    <property type="match status" value="1"/>
</dbReference>
<accession>A0A1T2KV31</accession>
<name>A0A1T2KV31_9GAMM</name>
<evidence type="ECO:0000256" key="1">
    <source>
        <dbReference type="SAM" id="Phobius"/>
    </source>
</evidence>
<evidence type="ECO:0000313" key="4">
    <source>
        <dbReference type="Proteomes" id="UP000190896"/>
    </source>
</evidence>
<gene>
    <name evidence="3" type="ORF">BOW51_05850</name>
</gene>
<evidence type="ECO:0000259" key="2">
    <source>
        <dbReference type="PROSITE" id="PS50112"/>
    </source>
</evidence>
<dbReference type="SUPFAM" id="SSF53850">
    <property type="entry name" value="Periplasmic binding protein-like II"/>
    <property type="match status" value="1"/>
</dbReference>
<dbReference type="GO" id="GO:0006355">
    <property type="term" value="P:regulation of DNA-templated transcription"/>
    <property type="evidence" value="ECO:0007669"/>
    <property type="project" value="InterPro"/>
</dbReference>
<feature type="transmembrane region" description="Helical" evidence="1">
    <location>
        <begin position="146"/>
        <end position="168"/>
    </location>
</feature>
<dbReference type="Gene3D" id="3.30.450.20">
    <property type="entry name" value="PAS domain"/>
    <property type="match status" value="2"/>
</dbReference>
<dbReference type="PROSITE" id="PS50112">
    <property type="entry name" value="PAS"/>
    <property type="match status" value="1"/>
</dbReference>
<reference evidence="3 4" key="1">
    <citation type="submission" date="2016-11" db="EMBL/GenBank/DDBJ databases">
        <title>Mixed transmission modes and dynamic genome evolution in an obligate animal-bacterial symbiosis.</title>
        <authorList>
            <person name="Russell S.L."/>
            <person name="Corbett-Detig R.B."/>
            <person name="Cavanaugh C.M."/>
        </authorList>
    </citation>
    <scope>NUCLEOTIDE SEQUENCE [LARGE SCALE GENOMIC DNA]</scope>
    <source>
        <strain evidence="3">Se-Cadez</strain>
    </source>
</reference>
<dbReference type="InterPro" id="IPR013767">
    <property type="entry name" value="PAS_fold"/>
</dbReference>
<dbReference type="Gene3D" id="3.40.190.10">
    <property type="entry name" value="Periplasmic binding protein-like II"/>
    <property type="match status" value="1"/>
</dbReference>
<dbReference type="Pfam" id="PF00989">
    <property type="entry name" value="PAS"/>
    <property type="match status" value="1"/>
</dbReference>
<evidence type="ECO:0000313" key="3">
    <source>
        <dbReference type="EMBL" id="OOZ36728.1"/>
    </source>
</evidence>
<dbReference type="SMART" id="SM00091">
    <property type="entry name" value="PAS"/>
    <property type="match status" value="2"/>
</dbReference>
<keyword evidence="4" id="KW-1185">Reference proteome</keyword>
<keyword evidence="1" id="KW-1133">Transmembrane helix</keyword>
<dbReference type="AlphaFoldDB" id="A0A1T2KV31"/>